<keyword evidence="3" id="KW-1133">Transmembrane helix</keyword>
<dbReference type="EMBL" id="VIGI01000002">
    <property type="protein sequence ID" value="KAB8303941.1"/>
    <property type="molecule type" value="Genomic_DNA"/>
</dbReference>
<protein>
    <submittedName>
        <fullName evidence="6">Uncharacterized protein</fullName>
    </submittedName>
</protein>
<dbReference type="Gene3D" id="1.20.80.10">
    <property type="match status" value="1"/>
</dbReference>
<evidence type="ECO:0000256" key="3">
    <source>
        <dbReference type="SAM" id="Phobius"/>
    </source>
</evidence>
<dbReference type="SUPFAM" id="SSF47027">
    <property type="entry name" value="Acyl-CoA binding protein"/>
    <property type="match status" value="1"/>
</dbReference>
<dbReference type="CDD" id="cd00593">
    <property type="entry name" value="RIBOc"/>
    <property type="match status" value="1"/>
</dbReference>
<keyword evidence="1" id="KW-0446">Lipid-binding</keyword>
<organism evidence="6 7">
    <name type="scientific">Monilinia laxa</name>
    <name type="common">Brown rot fungus</name>
    <name type="synonym">Sclerotinia laxa</name>
    <dbReference type="NCBI Taxonomy" id="61186"/>
    <lineage>
        <taxon>Eukaryota</taxon>
        <taxon>Fungi</taxon>
        <taxon>Dikarya</taxon>
        <taxon>Ascomycota</taxon>
        <taxon>Pezizomycotina</taxon>
        <taxon>Leotiomycetes</taxon>
        <taxon>Helotiales</taxon>
        <taxon>Sclerotiniaceae</taxon>
        <taxon>Monilinia</taxon>
    </lineage>
</organism>
<evidence type="ECO:0000313" key="7">
    <source>
        <dbReference type="Proteomes" id="UP000326757"/>
    </source>
</evidence>
<dbReference type="GO" id="GO:0004525">
    <property type="term" value="F:ribonuclease III activity"/>
    <property type="evidence" value="ECO:0007669"/>
    <property type="project" value="InterPro"/>
</dbReference>
<evidence type="ECO:0000313" key="6">
    <source>
        <dbReference type="EMBL" id="KAB8303941.1"/>
    </source>
</evidence>
<reference evidence="6 7" key="1">
    <citation type="submission" date="2019-06" db="EMBL/GenBank/DDBJ databases">
        <title>Genome Sequence of the Brown Rot Fungal Pathogen Monilinia laxa.</title>
        <authorList>
            <person name="De Miccolis Angelini R.M."/>
            <person name="Landi L."/>
            <person name="Abate D."/>
            <person name="Pollastro S."/>
            <person name="Romanazzi G."/>
            <person name="Faretra F."/>
        </authorList>
    </citation>
    <scope>NUCLEOTIDE SEQUENCE [LARGE SCALE GENOMIC DNA]</scope>
    <source>
        <strain evidence="6 7">Mlax316</strain>
    </source>
</reference>
<dbReference type="SUPFAM" id="SSF54768">
    <property type="entry name" value="dsRNA-binding domain-like"/>
    <property type="match status" value="1"/>
</dbReference>
<feature type="domain" description="ACB" evidence="5">
    <location>
        <begin position="447"/>
        <end position="553"/>
    </location>
</feature>
<feature type="transmembrane region" description="Helical" evidence="3">
    <location>
        <begin position="688"/>
        <end position="713"/>
    </location>
</feature>
<keyword evidence="7" id="KW-1185">Reference proteome</keyword>
<feature type="region of interest" description="Disordered" evidence="2">
    <location>
        <begin position="491"/>
        <end position="519"/>
    </location>
</feature>
<dbReference type="Gene3D" id="1.10.1520.10">
    <property type="entry name" value="Ribonuclease III domain"/>
    <property type="match status" value="1"/>
</dbReference>
<dbReference type="InterPro" id="IPR036389">
    <property type="entry name" value="RNase_III_sf"/>
</dbReference>
<dbReference type="Gene3D" id="3.30.160.20">
    <property type="match status" value="1"/>
</dbReference>
<dbReference type="InterPro" id="IPR000999">
    <property type="entry name" value="RNase_III_dom"/>
</dbReference>
<dbReference type="PANTHER" id="PTHR23310:SF133">
    <property type="entry name" value="COA BINDING PROTEIN, PUTATIVE (AFU_ORTHOLOGUE AFUA_1G12300)-RELATED"/>
    <property type="match status" value="1"/>
</dbReference>
<dbReference type="AlphaFoldDB" id="A0A5N6KK22"/>
<dbReference type="InterPro" id="IPR035984">
    <property type="entry name" value="Acyl-CoA-binding_sf"/>
</dbReference>
<name>A0A5N6KK22_MONLA</name>
<feature type="compositionally biased region" description="Low complexity" evidence="2">
    <location>
        <begin position="574"/>
        <end position="585"/>
    </location>
</feature>
<evidence type="ECO:0000256" key="2">
    <source>
        <dbReference type="SAM" id="MobiDB-lite"/>
    </source>
</evidence>
<dbReference type="PROSITE" id="PS00517">
    <property type="entry name" value="RNASE_3_1"/>
    <property type="match status" value="1"/>
</dbReference>
<keyword evidence="3" id="KW-0472">Membrane</keyword>
<dbReference type="SUPFAM" id="SSF69065">
    <property type="entry name" value="RNase III domain-like"/>
    <property type="match status" value="1"/>
</dbReference>
<feature type="region of interest" description="Disordered" evidence="2">
    <location>
        <begin position="54"/>
        <end position="74"/>
    </location>
</feature>
<proteinExistence type="predicted"/>
<comment type="caution">
    <text evidence="6">The sequence shown here is derived from an EMBL/GenBank/DDBJ whole genome shotgun (WGS) entry which is preliminary data.</text>
</comment>
<feature type="region of interest" description="Disordered" evidence="2">
    <location>
        <begin position="574"/>
        <end position="595"/>
    </location>
</feature>
<evidence type="ECO:0000256" key="1">
    <source>
        <dbReference type="ARBA" id="ARBA00023121"/>
    </source>
</evidence>
<dbReference type="Pfam" id="PF00636">
    <property type="entry name" value="Ribonuclease_3"/>
    <property type="match status" value="1"/>
</dbReference>
<keyword evidence="3" id="KW-0812">Transmembrane</keyword>
<dbReference type="Pfam" id="PF00887">
    <property type="entry name" value="ACBP"/>
    <property type="match status" value="1"/>
</dbReference>
<dbReference type="PANTHER" id="PTHR23310">
    <property type="entry name" value="ACYL-COA-BINDING PROTEIN, ACBP"/>
    <property type="match status" value="1"/>
</dbReference>
<evidence type="ECO:0000259" key="5">
    <source>
        <dbReference type="PROSITE" id="PS51228"/>
    </source>
</evidence>
<dbReference type="GO" id="GO:0006631">
    <property type="term" value="P:fatty acid metabolic process"/>
    <property type="evidence" value="ECO:0007669"/>
    <property type="project" value="TreeGrafter"/>
</dbReference>
<dbReference type="PROSITE" id="PS50142">
    <property type="entry name" value="RNASE_3_2"/>
    <property type="match status" value="1"/>
</dbReference>
<dbReference type="SMART" id="SM00535">
    <property type="entry name" value="RIBOc"/>
    <property type="match status" value="1"/>
</dbReference>
<dbReference type="Proteomes" id="UP000326757">
    <property type="component" value="Unassembled WGS sequence"/>
</dbReference>
<accession>A0A5N6KK22</accession>
<dbReference type="InterPro" id="IPR000582">
    <property type="entry name" value="Acyl-CoA-binding_protein"/>
</dbReference>
<evidence type="ECO:0000259" key="4">
    <source>
        <dbReference type="PROSITE" id="PS50142"/>
    </source>
</evidence>
<gene>
    <name evidence="6" type="ORF">EYC80_005302</name>
</gene>
<dbReference type="PROSITE" id="PS51228">
    <property type="entry name" value="ACB_2"/>
    <property type="match status" value="1"/>
</dbReference>
<dbReference type="OrthoDB" id="2392202at2759"/>
<feature type="domain" description="RNase III" evidence="4">
    <location>
        <begin position="115"/>
        <end position="227"/>
    </location>
</feature>
<dbReference type="GO" id="GO:0006396">
    <property type="term" value="P:RNA processing"/>
    <property type="evidence" value="ECO:0007669"/>
    <property type="project" value="InterPro"/>
</dbReference>
<dbReference type="InterPro" id="IPR014352">
    <property type="entry name" value="FERM/acyl-CoA-bd_prot_sf"/>
</dbReference>
<dbReference type="GO" id="GO:0000062">
    <property type="term" value="F:fatty-acyl-CoA binding"/>
    <property type="evidence" value="ECO:0007669"/>
    <property type="project" value="InterPro"/>
</dbReference>
<sequence length="744" mass="83916">MIFLISNSTSHEKISKLLNALEGILDESGVDEVEALIGKPAVLQAIELRNSLRTQEKADSNSNAPRAETSSRDFVNQNVGRSISNLQLTPWTSSSIPSELPPLPAVFDPTLEVAAFTHHGYGSGKVSDLSYERLEWVGDAYIYTTSTLLISQTFPALLPGKCSQLRERLVKNVTLADFAHRYGFEKRAKLPDSLLPGAKYSAKDQDNTKVMGDIFEAYVAAVVLSDPTNGVTRASEWLKSLWAMTLSKEIKQEERAEKKLDSPLWRLRGAVDFVQTNQASEVMYNPKEKLQHALGSKISKLTYKDIGAVRKDVNTKLAVFSVGVFLTGWGEVDKQIGYGSAYGKKEAGMKAADMALHNKKMMSMYLGKKKIYDAQQEKERIALEKQEDSIGIGIWSGVNHWLGKLLGKDIQYIRLHTENEANNVFDIARAAYERGREGTRDKMADSVDRVFVHALNTVKKIPKTGASRPPPADRLRLFGLYKQAMEGDVDGVMMRPSSRGEEEGGEGEGLQGEELKRERDKWDAWDAQKGVSRTEAKRRYIEALIDTMHKYASTTPDARELVAELEFVWDQIKNNSPSSTGSSPGHRVPSYTTQPRRFLEPLLGTNSAMRVLSPMSQEDEAERESERRLGYNAGDEEEYTDGKNHKTKWRRNVEQALVKMTAEIAALREQIATGREYQGKKSRSPRKWLAWFIWIAIKHILVDMVSLGLILLWMRRQKDRRVEDLVREGLRIGREYMRNVLPSR</sequence>
<feature type="region of interest" description="Disordered" evidence="2">
    <location>
        <begin position="610"/>
        <end position="644"/>
    </location>
</feature>